<evidence type="ECO:0000313" key="3">
    <source>
        <dbReference type="Proteomes" id="UP001433268"/>
    </source>
</evidence>
<protein>
    <recommendedName>
        <fullName evidence="4">Apple domain-containing protein</fullName>
    </recommendedName>
</protein>
<dbReference type="GeneID" id="92051580"/>
<evidence type="ECO:0000256" key="1">
    <source>
        <dbReference type="SAM" id="MobiDB-lite"/>
    </source>
</evidence>
<gene>
    <name evidence="2" type="ORF">PG997_014206</name>
</gene>
<evidence type="ECO:0000313" key="2">
    <source>
        <dbReference type="EMBL" id="KAK8062109.1"/>
    </source>
</evidence>
<feature type="region of interest" description="Disordered" evidence="1">
    <location>
        <begin position="1"/>
        <end position="26"/>
    </location>
</feature>
<sequence>MGTDTATVTDTETDTATATSETRSTTTIDATATESATLTVTKTEPVTALGTTTVVSTSTIYKTALESTTVVANLPVTPTGHHDRHSQPPNECEQLPNPYDLGFEQYSLFCNQSFQTFQSALPMPMPETSFASCVALCNMVPGCTAVNYFGFLGQCNLLAAAGSLAPAGGGSYAALLNQAA</sequence>
<dbReference type="Proteomes" id="UP001433268">
    <property type="component" value="Unassembled WGS sequence"/>
</dbReference>
<accession>A0ABR1UT47</accession>
<dbReference type="EMBL" id="JAQQWN010000010">
    <property type="protein sequence ID" value="KAK8062109.1"/>
    <property type="molecule type" value="Genomic_DNA"/>
</dbReference>
<name>A0ABR1UT47_9PEZI</name>
<reference evidence="2 3" key="1">
    <citation type="submission" date="2023-01" db="EMBL/GenBank/DDBJ databases">
        <title>Analysis of 21 Apiospora genomes using comparative genomics revels a genus with tremendous synthesis potential of carbohydrate active enzymes and secondary metabolites.</title>
        <authorList>
            <person name="Sorensen T."/>
        </authorList>
    </citation>
    <scope>NUCLEOTIDE SEQUENCE [LARGE SCALE GENOMIC DNA]</scope>
    <source>
        <strain evidence="2 3">CBS 114990</strain>
    </source>
</reference>
<proteinExistence type="predicted"/>
<dbReference type="RefSeq" id="XP_066660708.1">
    <property type="nucleotide sequence ID" value="XM_066818520.1"/>
</dbReference>
<organism evidence="2 3">
    <name type="scientific">Apiospora hydei</name>
    <dbReference type="NCBI Taxonomy" id="1337664"/>
    <lineage>
        <taxon>Eukaryota</taxon>
        <taxon>Fungi</taxon>
        <taxon>Dikarya</taxon>
        <taxon>Ascomycota</taxon>
        <taxon>Pezizomycotina</taxon>
        <taxon>Sordariomycetes</taxon>
        <taxon>Xylariomycetidae</taxon>
        <taxon>Amphisphaeriales</taxon>
        <taxon>Apiosporaceae</taxon>
        <taxon>Apiospora</taxon>
    </lineage>
</organism>
<keyword evidence="3" id="KW-1185">Reference proteome</keyword>
<comment type="caution">
    <text evidence="2">The sequence shown here is derived from an EMBL/GenBank/DDBJ whole genome shotgun (WGS) entry which is preliminary data.</text>
</comment>
<evidence type="ECO:0008006" key="4">
    <source>
        <dbReference type="Google" id="ProtNLM"/>
    </source>
</evidence>